<reference evidence="2 3" key="1">
    <citation type="submission" date="2018-11" db="EMBL/GenBank/DDBJ databases">
        <authorList>
            <consortium name="Pathogen Informatics"/>
        </authorList>
    </citation>
    <scope>NUCLEOTIDE SEQUENCE [LARGE SCALE GENOMIC DNA]</scope>
</reference>
<dbReference type="Proteomes" id="UP000271098">
    <property type="component" value="Unassembled WGS sequence"/>
</dbReference>
<gene>
    <name evidence="2" type="ORF">GPUH_LOCUS499</name>
</gene>
<dbReference type="EMBL" id="UYRT01000443">
    <property type="protein sequence ID" value="VDK28196.1"/>
    <property type="molecule type" value="Genomic_DNA"/>
</dbReference>
<feature type="region of interest" description="Disordered" evidence="1">
    <location>
        <begin position="32"/>
        <end position="56"/>
    </location>
</feature>
<name>A0A3P6NNR2_9BILA</name>
<protein>
    <submittedName>
        <fullName evidence="2">Uncharacterized protein</fullName>
    </submittedName>
</protein>
<sequence length="56" mass="6133">MYLWICDFNSSPYFSAALTFMQTPTIEEGEAEMVISSGSSNVDSDDSDETSSSYTS</sequence>
<dbReference type="AlphaFoldDB" id="A0A3P6NNR2"/>
<proteinExistence type="predicted"/>
<evidence type="ECO:0000313" key="2">
    <source>
        <dbReference type="EMBL" id="VDK28196.1"/>
    </source>
</evidence>
<evidence type="ECO:0000313" key="3">
    <source>
        <dbReference type="Proteomes" id="UP000271098"/>
    </source>
</evidence>
<keyword evidence="3" id="KW-1185">Reference proteome</keyword>
<organism evidence="2 3">
    <name type="scientific">Gongylonema pulchrum</name>
    <dbReference type="NCBI Taxonomy" id="637853"/>
    <lineage>
        <taxon>Eukaryota</taxon>
        <taxon>Metazoa</taxon>
        <taxon>Ecdysozoa</taxon>
        <taxon>Nematoda</taxon>
        <taxon>Chromadorea</taxon>
        <taxon>Rhabditida</taxon>
        <taxon>Spirurina</taxon>
        <taxon>Spiruromorpha</taxon>
        <taxon>Spiruroidea</taxon>
        <taxon>Gongylonematidae</taxon>
        <taxon>Gongylonema</taxon>
    </lineage>
</organism>
<accession>A0A3P6NNR2</accession>
<evidence type="ECO:0000256" key="1">
    <source>
        <dbReference type="SAM" id="MobiDB-lite"/>
    </source>
</evidence>